<dbReference type="InterPro" id="IPR007493">
    <property type="entry name" value="DUF538"/>
</dbReference>
<dbReference type="Proteomes" id="UP000663760">
    <property type="component" value="Chromosome 7"/>
</dbReference>
<dbReference type="EMBL" id="LR746270">
    <property type="protein sequence ID" value="CAA7399272.1"/>
    <property type="molecule type" value="Genomic_DNA"/>
</dbReference>
<evidence type="ECO:0000313" key="2">
    <source>
        <dbReference type="EMBL" id="CAA7399272.1"/>
    </source>
</evidence>
<keyword evidence="1" id="KW-0732">Signal</keyword>
<evidence type="ECO:0000313" key="3">
    <source>
        <dbReference type="Proteomes" id="UP000663760"/>
    </source>
</evidence>
<organism evidence="2 3">
    <name type="scientific">Spirodela intermedia</name>
    <name type="common">Intermediate duckweed</name>
    <dbReference type="NCBI Taxonomy" id="51605"/>
    <lineage>
        <taxon>Eukaryota</taxon>
        <taxon>Viridiplantae</taxon>
        <taxon>Streptophyta</taxon>
        <taxon>Embryophyta</taxon>
        <taxon>Tracheophyta</taxon>
        <taxon>Spermatophyta</taxon>
        <taxon>Magnoliopsida</taxon>
        <taxon>Liliopsida</taxon>
        <taxon>Araceae</taxon>
        <taxon>Lemnoideae</taxon>
        <taxon>Spirodela</taxon>
    </lineage>
</organism>
<feature type="signal peptide" evidence="1">
    <location>
        <begin position="1"/>
        <end position="24"/>
    </location>
</feature>
<sequence>MQIFTRSPIFSLFLFLLLLAGVPSPPPAAASLGSSSANDSAHKLLQKFGFPRGLLPGNVVNYTVAKDGEFSVELAAPCYIQFSELAYYHRVIRGRISRRLISGVSGIQAKKFLFWVAISSIAADEEHSAIQLSNGAITVTVPAADFADVRHCRKRASSYGATV</sequence>
<dbReference type="OrthoDB" id="622488at2759"/>
<dbReference type="Pfam" id="PF04398">
    <property type="entry name" value="DUF538"/>
    <property type="match status" value="1"/>
</dbReference>
<dbReference type="InterPro" id="IPR036758">
    <property type="entry name" value="At5g01610-like"/>
</dbReference>
<name>A0A7I8KP64_SPIIN</name>
<proteinExistence type="predicted"/>
<accession>A0A7I8KP64</accession>
<dbReference type="AlphaFoldDB" id="A0A7I8KP64"/>
<keyword evidence="3" id="KW-1185">Reference proteome</keyword>
<evidence type="ECO:0000256" key="1">
    <source>
        <dbReference type="SAM" id="SignalP"/>
    </source>
</evidence>
<dbReference type="SUPFAM" id="SSF141562">
    <property type="entry name" value="At5g01610-like"/>
    <property type="match status" value="1"/>
</dbReference>
<dbReference type="Gene3D" id="2.30.240.10">
    <property type="entry name" value="At5g01610-like"/>
    <property type="match status" value="1"/>
</dbReference>
<protein>
    <submittedName>
        <fullName evidence="2">Uncharacterized protein</fullName>
    </submittedName>
</protein>
<dbReference type="PANTHER" id="PTHR31676:SF96">
    <property type="entry name" value="EXPRESSED PROTEIN"/>
    <property type="match status" value="1"/>
</dbReference>
<feature type="chain" id="PRO_5029881811" evidence="1">
    <location>
        <begin position="25"/>
        <end position="163"/>
    </location>
</feature>
<dbReference type="PANTHER" id="PTHR31676">
    <property type="entry name" value="T31J12.3 PROTEIN-RELATED"/>
    <property type="match status" value="1"/>
</dbReference>
<reference evidence="2" key="1">
    <citation type="submission" date="2020-02" db="EMBL/GenBank/DDBJ databases">
        <authorList>
            <person name="Scholz U."/>
            <person name="Mascher M."/>
            <person name="Fiebig A."/>
        </authorList>
    </citation>
    <scope>NUCLEOTIDE SEQUENCE</scope>
</reference>
<gene>
    <name evidence="2" type="ORF">SI8410_07009942</name>
</gene>